<feature type="compositionally biased region" description="Polar residues" evidence="1">
    <location>
        <begin position="117"/>
        <end position="127"/>
    </location>
</feature>
<evidence type="ECO:0000256" key="1">
    <source>
        <dbReference type="SAM" id="MobiDB-lite"/>
    </source>
</evidence>
<dbReference type="AlphaFoldDB" id="A0A448WZ40"/>
<feature type="region of interest" description="Disordered" evidence="1">
    <location>
        <begin position="93"/>
        <end position="127"/>
    </location>
</feature>
<evidence type="ECO:0000313" key="2">
    <source>
        <dbReference type="EMBL" id="VEL23871.1"/>
    </source>
</evidence>
<gene>
    <name evidence="2" type="ORF">PXEA_LOCUS17311</name>
</gene>
<organism evidence="2 3">
    <name type="scientific">Protopolystoma xenopodis</name>
    <dbReference type="NCBI Taxonomy" id="117903"/>
    <lineage>
        <taxon>Eukaryota</taxon>
        <taxon>Metazoa</taxon>
        <taxon>Spiralia</taxon>
        <taxon>Lophotrochozoa</taxon>
        <taxon>Platyhelminthes</taxon>
        <taxon>Monogenea</taxon>
        <taxon>Polyopisthocotylea</taxon>
        <taxon>Polystomatidea</taxon>
        <taxon>Polystomatidae</taxon>
        <taxon>Protopolystoma</taxon>
    </lineage>
</organism>
<sequence length="213" mass="20509">MRRSLTGSNSSSASAGLSGISDLAGSCCQTAGGLGPTSLSVHQAQLAASCCGQVRSAIMAGALGGPIVHALLSSSLISMLAALRVTLTQALGTSATPVTGGSGPGSSLGVDPGNGLPSGSASNLSGHGASSGNGMIAAAAAAAAAGGGFQNLSPSRLLAAMPHVLALARINPPPGLALAPLHQPQLSSAVVLQHQNPLHSHARQHIALPHIVG</sequence>
<proteinExistence type="predicted"/>
<accession>A0A448WZ40</accession>
<keyword evidence="3" id="KW-1185">Reference proteome</keyword>
<reference evidence="2" key="1">
    <citation type="submission" date="2018-11" db="EMBL/GenBank/DDBJ databases">
        <authorList>
            <consortium name="Pathogen Informatics"/>
        </authorList>
    </citation>
    <scope>NUCLEOTIDE SEQUENCE</scope>
</reference>
<protein>
    <submittedName>
        <fullName evidence="2">Uncharacterized protein</fullName>
    </submittedName>
</protein>
<dbReference type="Proteomes" id="UP000784294">
    <property type="component" value="Unassembled WGS sequence"/>
</dbReference>
<evidence type="ECO:0000313" key="3">
    <source>
        <dbReference type="Proteomes" id="UP000784294"/>
    </source>
</evidence>
<dbReference type="EMBL" id="CAAALY010064508">
    <property type="protein sequence ID" value="VEL23871.1"/>
    <property type="molecule type" value="Genomic_DNA"/>
</dbReference>
<name>A0A448WZ40_9PLAT</name>
<comment type="caution">
    <text evidence="2">The sequence shown here is derived from an EMBL/GenBank/DDBJ whole genome shotgun (WGS) entry which is preliminary data.</text>
</comment>